<dbReference type="GO" id="GO:0006364">
    <property type="term" value="P:rRNA processing"/>
    <property type="evidence" value="ECO:0007669"/>
    <property type="project" value="UniProtKB-UniRule"/>
</dbReference>
<sequence>METTPTTATDALNAPQASSWLLLAHILRPQGRKGEVLADLFTDFPERFDGEPRVFLAKPGFTGPASEARPATITSFFLPVGKNSGRIVLHLAGIDSITQAETLANLEVIVPHEERLEAEEDASYISDLLDCQVYDVPDSPDQSPVFIGTVDDVHLPTTPDGARRLEEAAPLLAVLSPSGNEILIPFVKAYLLSIDADSKRILMRLPPGLLEVNA</sequence>
<dbReference type="Pfam" id="PF01782">
    <property type="entry name" value="RimM"/>
    <property type="match status" value="1"/>
</dbReference>
<dbReference type="AlphaFoldDB" id="A0A4Q0SY57"/>
<keyword evidence="9" id="KW-1185">Reference proteome</keyword>
<dbReference type="InterPro" id="IPR011961">
    <property type="entry name" value="RimM"/>
</dbReference>
<evidence type="ECO:0000256" key="2">
    <source>
        <dbReference type="ARBA" id="ARBA00022517"/>
    </source>
</evidence>
<comment type="caution">
    <text evidence="8">The sequence shown here is derived from an EMBL/GenBank/DDBJ whole genome shotgun (WGS) entry which is preliminary data.</text>
</comment>
<dbReference type="RefSeq" id="WP_128914629.1">
    <property type="nucleotide sequence ID" value="NZ_RDSM01000003.1"/>
</dbReference>
<dbReference type="InterPro" id="IPR056792">
    <property type="entry name" value="PRC_RimM"/>
</dbReference>
<dbReference type="OrthoDB" id="9810331at2"/>
<protein>
    <recommendedName>
        <fullName evidence="5">Ribosome maturation factor RimM</fullName>
    </recommendedName>
</protein>
<evidence type="ECO:0000256" key="4">
    <source>
        <dbReference type="ARBA" id="ARBA00023186"/>
    </source>
</evidence>
<feature type="domain" description="RimM N-terminal" evidence="6">
    <location>
        <begin position="23"/>
        <end position="113"/>
    </location>
</feature>
<reference evidence="8 9" key="1">
    <citation type="submission" date="2018-11" db="EMBL/GenBank/DDBJ databases">
        <authorList>
            <person name="Mardanov A.V."/>
            <person name="Ravin N.V."/>
            <person name="Dedysh S.N."/>
        </authorList>
    </citation>
    <scope>NUCLEOTIDE SEQUENCE [LARGE SCALE GENOMIC DNA]</scope>
    <source>
        <strain evidence="8 9">AF10</strain>
    </source>
</reference>
<dbReference type="Pfam" id="PF24986">
    <property type="entry name" value="PRC_RimM"/>
    <property type="match status" value="1"/>
</dbReference>
<dbReference type="PANTHER" id="PTHR33692:SF1">
    <property type="entry name" value="RIBOSOME MATURATION FACTOR RIMM"/>
    <property type="match status" value="1"/>
</dbReference>
<keyword evidence="2 5" id="KW-0690">Ribosome biogenesis</keyword>
<reference evidence="9" key="2">
    <citation type="submission" date="2019-02" db="EMBL/GenBank/DDBJ databases">
        <title>Granulicella sibirica sp. nov., a psychrotolerant acidobacterium isolated from an organic soil layer in forested tundra, West Siberia.</title>
        <authorList>
            <person name="Oshkin I.Y."/>
            <person name="Kulichevskaya I.S."/>
            <person name="Rijpstra W.I.C."/>
            <person name="Sinninghe Damste J.S."/>
            <person name="Rakitin A.L."/>
            <person name="Ravin N.V."/>
            <person name="Dedysh S.N."/>
        </authorList>
    </citation>
    <scope>NUCLEOTIDE SEQUENCE [LARGE SCALE GENOMIC DNA]</scope>
    <source>
        <strain evidence="9">AF10</strain>
    </source>
</reference>
<dbReference type="NCBIfam" id="TIGR02273">
    <property type="entry name" value="16S_RimM"/>
    <property type="match status" value="1"/>
</dbReference>
<gene>
    <name evidence="5" type="primary">rimM</name>
    <name evidence="8" type="ORF">GRAN_4024</name>
</gene>
<evidence type="ECO:0000259" key="7">
    <source>
        <dbReference type="Pfam" id="PF24986"/>
    </source>
</evidence>
<evidence type="ECO:0000313" key="9">
    <source>
        <dbReference type="Proteomes" id="UP000289437"/>
    </source>
</evidence>
<keyword evidence="3 5" id="KW-0698">rRNA processing</keyword>
<comment type="function">
    <text evidence="5">An accessory protein needed during the final step in the assembly of 30S ribosomal subunit, possibly for assembly of the head region. Essential for efficient processing of 16S rRNA. May be needed both before and after RbfA during the maturation of 16S rRNA. It has affinity for free ribosomal 30S subunits but not for 70S ribosomes.</text>
</comment>
<dbReference type="PANTHER" id="PTHR33692">
    <property type="entry name" value="RIBOSOME MATURATION FACTOR RIMM"/>
    <property type="match status" value="1"/>
</dbReference>
<dbReference type="GO" id="GO:0005840">
    <property type="term" value="C:ribosome"/>
    <property type="evidence" value="ECO:0007669"/>
    <property type="project" value="InterPro"/>
</dbReference>
<dbReference type="GO" id="GO:0043022">
    <property type="term" value="F:ribosome binding"/>
    <property type="evidence" value="ECO:0007669"/>
    <property type="project" value="InterPro"/>
</dbReference>
<name>A0A4Q0SY57_9BACT</name>
<dbReference type="GO" id="GO:0005737">
    <property type="term" value="C:cytoplasm"/>
    <property type="evidence" value="ECO:0007669"/>
    <property type="project" value="UniProtKB-SubCell"/>
</dbReference>
<dbReference type="InterPro" id="IPR036976">
    <property type="entry name" value="RimM_N_sf"/>
</dbReference>
<dbReference type="SUPFAM" id="SSF50447">
    <property type="entry name" value="Translation proteins"/>
    <property type="match status" value="1"/>
</dbReference>
<comment type="domain">
    <text evidence="5">The PRC barrel domain binds ribosomal protein uS19.</text>
</comment>
<dbReference type="Proteomes" id="UP000289437">
    <property type="component" value="Unassembled WGS sequence"/>
</dbReference>
<dbReference type="EMBL" id="RDSM01000003">
    <property type="protein sequence ID" value="RXH54920.1"/>
    <property type="molecule type" value="Genomic_DNA"/>
</dbReference>
<comment type="similarity">
    <text evidence="5">Belongs to the RimM family.</text>
</comment>
<evidence type="ECO:0000256" key="3">
    <source>
        <dbReference type="ARBA" id="ARBA00022552"/>
    </source>
</evidence>
<evidence type="ECO:0000256" key="1">
    <source>
        <dbReference type="ARBA" id="ARBA00022490"/>
    </source>
</evidence>
<proteinExistence type="inferred from homology"/>
<evidence type="ECO:0000259" key="6">
    <source>
        <dbReference type="Pfam" id="PF01782"/>
    </source>
</evidence>
<comment type="subcellular location">
    <subcellularLocation>
        <location evidence="5">Cytoplasm</location>
    </subcellularLocation>
</comment>
<accession>A0A4Q0SY57</accession>
<keyword evidence="1 5" id="KW-0963">Cytoplasm</keyword>
<keyword evidence="4 5" id="KW-0143">Chaperone</keyword>
<dbReference type="Gene3D" id="2.40.30.60">
    <property type="entry name" value="RimM"/>
    <property type="match status" value="1"/>
</dbReference>
<dbReference type="InterPro" id="IPR009000">
    <property type="entry name" value="Transl_B-barrel_sf"/>
</dbReference>
<dbReference type="GO" id="GO:0042274">
    <property type="term" value="P:ribosomal small subunit biogenesis"/>
    <property type="evidence" value="ECO:0007669"/>
    <property type="project" value="UniProtKB-UniRule"/>
</dbReference>
<dbReference type="HAMAP" id="MF_00014">
    <property type="entry name" value="Ribosome_mat_RimM"/>
    <property type="match status" value="1"/>
</dbReference>
<dbReference type="InterPro" id="IPR011033">
    <property type="entry name" value="PRC_barrel-like_sf"/>
</dbReference>
<feature type="domain" description="Ribosome maturation factor RimM PRC barrel" evidence="7">
    <location>
        <begin position="140"/>
        <end position="209"/>
    </location>
</feature>
<evidence type="ECO:0000256" key="5">
    <source>
        <dbReference type="HAMAP-Rule" id="MF_00014"/>
    </source>
</evidence>
<organism evidence="8 9">
    <name type="scientific">Granulicella sibirica</name>
    <dbReference type="NCBI Taxonomy" id="2479048"/>
    <lineage>
        <taxon>Bacteria</taxon>
        <taxon>Pseudomonadati</taxon>
        <taxon>Acidobacteriota</taxon>
        <taxon>Terriglobia</taxon>
        <taxon>Terriglobales</taxon>
        <taxon>Acidobacteriaceae</taxon>
        <taxon>Granulicella</taxon>
    </lineage>
</organism>
<dbReference type="InterPro" id="IPR002676">
    <property type="entry name" value="RimM_N"/>
</dbReference>
<comment type="subunit">
    <text evidence="5">Binds ribosomal protein uS19.</text>
</comment>
<dbReference type="Gene3D" id="2.30.30.240">
    <property type="entry name" value="PRC-barrel domain"/>
    <property type="match status" value="1"/>
</dbReference>
<dbReference type="SUPFAM" id="SSF50346">
    <property type="entry name" value="PRC-barrel domain"/>
    <property type="match status" value="1"/>
</dbReference>
<evidence type="ECO:0000313" key="8">
    <source>
        <dbReference type="EMBL" id="RXH54920.1"/>
    </source>
</evidence>